<dbReference type="InterPro" id="IPR043129">
    <property type="entry name" value="ATPase_NBD"/>
</dbReference>
<dbReference type="SUPFAM" id="SSF53067">
    <property type="entry name" value="Actin-like ATPase domain"/>
    <property type="match status" value="2"/>
</dbReference>
<accession>A0A841TIR3</accession>
<feature type="domain" description="Gcp-like" evidence="1">
    <location>
        <begin position="40"/>
        <end position="115"/>
    </location>
</feature>
<dbReference type="PANTHER" id="PTHR11735:SF11">
    <property type="entry name" value="TRNA THREONYLCARBAMOYLADENOSINE BIOSYNTHESIS PROTEIN TSAB"/>
    <property type="match status" value="1"/>
</dbReference>
<dbReference type="CDD" id="cd24032">
    <property type="entry name" value="ASKHA_NBD_TsaB"/>
    <property type="match status" value="1"/>
</dbReference>
<proteinExistence type="predicted"/>
<dbReference type="Proteomes" id="UP000574133">
    <property type="component" value="Unassembled WGS sequence"/>
</dbReference>
<dbReference type="GO" id="GO:0016740">
    <property type="term" value="F:transferase activity"/>
    <property type="evidence" value="ECO:0007669"/>
    <property type="project" value="UniProtKB-KW"/>
</dbReference>
<dbReference type="GO" id="GO:0005829">
    <property type="term" value="C:cytosol"/>
    <property type="evidence" value="ECO:0007669"/>
    <property type="project" value="TreeGrafter"/>
</dbReference>
<dbReference type="RefSeq" id="WP_185181006.1">
    <property type="nucleotide sequence ID" value="NZ_CBCSEP010000001.1"/>
</dbReference>
<evidence type="ECO:0000259" key="1">
    <source>
        <dbReference type="Pfam" id="PF00814"/>
    </source>
</evidence>
<evidence type="ECO:0000313" key="3">
    <source>
        <dbReference type="Proteomes" id="UP000574133"/>
    </source>
</evidence>
<dbReference type="Gene3D" id="3.30.420.40">
    <property type="match status" value="1"/>
</dbReference>
<protein>
    <submittedName>
        <fullName evidence="2">tRNA (Adenosine(37)-N6)-threonylcarbamoyltransferase complex dimerization subunit type 1 TsaB</fullName>
    </submittedName>
</protein>
<gene>
    <name evidence="2" type="primary">tsaB</name>
    <name evidence="2" type="ORF">H4Q31_20915</name>
</gene>
<dbReference type="InterPro" id="IPR022496">
    <property type="entry name" value="T6A_TsaB"/>
</dbReference>
<dbReference type="InterPro" id="IPR000905">
    <property type="entry name" value="Gcp-like_dom"/>
</dbReference>
<keyword evidence="2" id="KW-0808">Transferase</keyword>
<sequence length="291" mass="30919">MDANHREEDCTALALDTSSSVLAAAITRNGRTVDASHSFTERNHSVRVVSDLQDLMKKNGLTRAKVDVIAVGQGPGSYTGVRIAVSAAKTLAWAWNKPLVGVSSLEATAFSAWTKLEPRHAAAAGAAVSDAAGDAPASAGTVADAGAAVWIVPLMDARRGQAYTSLFTAGRNGEWASVEKDGIRLVADWVRQLRERYEQLEASERPSAVYLVGELAFLEGKKGPALDLEALSAGWPLRLEPSVIDAGAVGVLAERRFRLGVQEDIHGFAPNYTQLTEAEVNLIKAGTESRI</sequence>
<dbReference type="PANTHER" id="PTHR11735">
    <property type="entry name" value="TRNA N6-ADENOSINE THREONYLCARBAMOYLTRANSFERASE"/>
    <property type="match status" value="1"/>
</dbReference>
<organism evidence="2 3">
    <name type="scientific">Cohnella lubricantis</name>
    <dbReference type="NCBI Taxonomy" id="2163172"/>
    <lineage>
        <taxon>Bacteria</taxon>
        <taxon>Bacillati</taxon>
        <taxon>Bacillota</taxon>
        <taxon>Bacilli</taxon>
        <taxon>Bacillales</taxon>
        <taxon>Paenibacillaceae</taxon>
        <taxon>Cohnella</taxon>
    </lineage>
</organism>
<dbReference type="Pfam" id="PF00814">
    <property type="entry name" value="TsaD"/>
    <property type="match status" value="1"/>
</dbReference>
<dbReference type="GO" id="GO:0002949">
    <property type="term" value="P:tRNA threonylcarbamoyladenosine modification"/>
    <property type="evidence" value="ECO:0007669"/>
    <property type="project" value="InterPro"/>
</dbReference>
<dbReference type="EMBL" id="JACJVN010000106">
    <property type="protein sequence ID" value="MBB6679749.1"/>
    <property type="molecule type" value="Genomic_DNA"/>
</dbReference>
<reference evidence="2 3" key="1">
    <citation type="submission" date="2020-08" db="EMBL/GenBank/DDBJ databases">
        <title>Cohnella phylogeny.</title>
        <authorList>
            <person name="Dunlap C."/>
        </authorList>
    </citation>
    <scope>NUCLEOTIDE SEQUENCE [LARGE SCALE GENOMIC DNA]</scope>
    <source>
        <strain evidence="2 3">DSM 103658</strain>
    </source>
</reference>
<dbReference type="AlphaFoldDB" id="A0A841TIR3"/>
<name>A0A841TIR3_9BACL</name>
<comment type="caution">
    <text evidence="2">The sequence shown here is derived from an EMBL/GenBank/DDBJ whole genome shotgun (WGS) entry which is preliminary data.</text>
</comment>
<dbReference type="NCBIfam" id="TIGR03725">
    <property type="entry name" value="T6A_YeaZ"/>
    <property type="match status" value="1"/>
</dbReference>
<evidence type="ECO:0000313" key="2">
    <source>
        <dbReference type="EMBL" id="MBB6679749.1"/>
    </source>
</evidence>
<keyword evidence="3" id="KW-1185">Reference proteome</keyword>